<reference evidence="11" key="1">
    <citation type="journal article" date="2020" name="Stud. Mycol.">
        <title>101 Dothideomycetes genomes: a test case for predicting lifestyles and emergence of pathogens.</title>
        <authorList>
            <person name="Haridas S."/>
            <person name="Albert R."/>
            <person name="Binder M."/>
            <person name="Bloem J."/>
            <person name="Labutti K."/>
            <person name="Salamov A."/>
            <person name="Andreopoulos B."/>
            <person name="Baker S."/>
            <person name="Barry K."/>
            <person name="Bills G."/>
            <person name="Bluhm B."/>
            <person name="Cannon C."/>
            <person name="Castanera R."/>
            <person name="Culley D."/>
            <person name="Daum C."/>
            <person name="Ezra D."/>
            <person name="Gonzalez J."/>
            <person name="Henrissat B."/>
            <person name="Kuo A."/>
            <person name="Liang C."/>
            <person name="Lipzen A."/>
            <person name="Lutzoni F."/>
            <person name="Magnuson J."/>
            <person name="Mondo S."/>
            <person name="Nolan M."/>
            <person name="Ohm R."/>
            <person name="Pangilinan J."/>
            <person name="Park H.-J."/>
            <person name="Ramirez L."/>
            <person name="Alfaro M."/>
            <person name="Sun H."/>
            <person name="Tritt A."/>
            <person name="Yoshinaga Y."/>
            <person name="Zwiers L.-H."/>
            <person name="Turgeon B."/>
            <person name="Goodwin S."/>
            <person name="Spatafora J."/>
            <person name="Crous P."/>
            <person name="Grigoriev I."/>
        </authorList>
    </citation>
    <scope>NUCLEOTIDE SEQUENCE</scope>
    <source>
        <strain evidence="11">CBS 130266</strain>
    </source>
</reference>
<feature type="compositionally biased region" description="Polar residues" evidence="10">
    <location>
        <begin position="14"/>
        <end position="25"/>
    </location>
</feature>
<evidence type="ECO:0000256" key="2">
    <source>
        <dbReference type="ARBA" id="ARBA00009259"/>
    </source>
</evidence>
<feature type="compositionally biased region" description="Acidic residues" evidence="10">
    <location>
        <begin position="240"/>
        <end position="253"/>
    </location>
</feature>
<proteinExistence type="inferred from homology"/>
<keyword evidence="4 9" id="KW-0805">Transcription regulation</keyword>
<evidence type="ECO:0000256" key="10">
    <source>
        <dbReference type="SAM" id="MobiDB-lite"/>
    </source>
</evidence>
<dbReference type="GO" id="GO:0003712">
    <property type="term" value="F:transcription coregulator activity"/>
    <property type="evidence" value="ECO:0007669"/>
    <property type="project" value="InterPro"/>
</dbReference>
<organism evidence="11 12">
    <name type="scientific">Tothia fuscella</name>
    <dbReference type="NCBI Taxonomy" id="1048955"/>
    <lineage>
        <taxon>Eukaryota</taxon>
        <taxon>Fungi</taxon>
        <taxon>Dikarya</taxon>
        <taxon>Ascomycota</taxon>
        <taxon>Pezizomycotina</taxon>
        <taxon>Dothideomycetes</taxon>
        <taxon>Pleosporomycetidae</taxon>
        <taxon>Venturiales</taxon>
        <taxon>Cylindrosympodiaceae</taxon>
        <taxon>Tothia</taxon>
    </lineage>
</organism>
<keyword evidence="6 9" id="KW-0804">Transcription</keyword>
<keyword evidence="7 9" id="KW-0539">Nucleus</keyword>
<evidence type="ECO:0000313" key="12">
    <source>
        <dbReference type="Proteomes" id="UP000800235"/>
    </source>
</evidence>
<comment type="subunit">
    <text evidence="9">Component of the Mediator complex.</text>
</comment>
<name>A0A9P4TX39_9PEZI</name>
<evidence type="ECO:0000313" key="11">
    <source>
        <dbReference type="EMBL" id="KAF2428826.1"/>
    </source>
</evidence>
<comment type="function">
    <text evidence="9">Component of the Mediator complex, a coactivator involved in the regulated transcription of nearly all RNA polymerase II-dependent genes. Mediator functions as a bridge to convey information from gene-specific regulatory proteins to the basal RNA polymerase II transcription machinery. Mediator is recruited to promoters by direct interactions with regulatory proteins and serves as a scaffold for the assembly of a functional preinitiation complex with RNA polymerase II and the general transcription factors.</text>
</comment>
<dbReference type="AlphaFoldDB" id="A0A9P4TX39"/>
<evidence type="ECO:0000256" key="8">
    <source>
        <dbReference type="ARBA" id="ARBA00032018"/>
    </source>
</evidence>
<evidence type="ECO:0000256" key="6">
    <source>
        <dbReference type="ARBA" id="ARBA00023163"/>
    </source>
</evidence>
<dbReference type="GO" id="GO:0016592">
    <property type="term" value="C:mediator complex"/>
    <property type="evidence" value="ECO:0007669"/>
    <property type="project" value="InterPro"/>
</dbReference>
<dbReference type="InterPro" id="IPR013942">
    <property type="entry name" value="Mediator_Med19_fun"/>
</dbReference>
<comment type="subcellular location">
    <subcellularLocation>
        <location evidence="1 9">Nucleus</location>
    </subcellularLocation>
</comment>
<dbReference type="Proteomes" id="UP000800235">
    <property type="component" value="Unassembled WGS sequence"/>
</dbReference>
<evidence type="ECO:0000256" key="5">
    <source>
        <dbReference type="ARBA" id="ARBA00023159"/>
    </source>
</evidence>
<gene>
    <name evidence="9" type="primary">MED19</name>
    <name evidence="11" type="ORF">EJ08DRAFT_312626</name>
</gene>
<accession>A0A9P4TX39</accession>
<feature type="region of interest" description="Disordered" evidence="10">
    <location>
        <begin position="175"/>
        <end position="275"/>
    </location>
</feature>
<dbReference type="OrthoDB" id="2160599at2759"/>
<evidence type="ECO:0000256" key="1">
    <source>
        <dbReference type="ARBA" id="ARBA00004123"/>
    </source>
</evidence>
<evidence type="ECO:0000256" key="9">
    <source>
        <dbReference type="RuleBase" id="RU364151"/>
    </source>
</evidence>
<feature type="region of interest" description="Disordered" evidence="10">
    <location>
        <begin position="1"/>
        <end position="45"/>
    </location>
</feature>
<keyword evidence="5 9" id="KW-0010">Activator</keyword>
<sequence>MQSTTDTAEDVIMTGNTTPSQPHPTRTNHDWQPQFEPDPPLVQSRPHASQNIITLYDLTGIESTVRRVDPVSKEKINKIRKSYEGKVKQLGIAGVNKALSTPLEFIGENEETGEPIGLLNIPQEEWVKRHSGKKSIRNGMTPDILNLLDSAVEMAPGKLSDKEGEKYKKLMSVDEPPKAKVAAQPLQKSGVVSQAQSGHPSAAPSPNLKAQNLGQIARPARAGAKRRYNDTTFKGYGEGFVDDDMTNMSEEESREAGLRQQKRRRKVNTTMPPKP</sequence>
<comment type="caution">
    <text evidence="11">The sequence shown here is derived from an EMBL/GenBank/DDBJ whole genome shotgun (WGS) entry which is preliminary data.</text>
</comment>
<dbReference type="GO" id="GO:0006357">
    <property type="term" value="P:regulation of transcription by RNA polymerase II"/>
    <property type="evidence" value="ECO:0007669"/>
    <property type="project" value="InterPro"/>
</dbReference>
<evidence type="ECO:0000256" key="7">
    <source>
        <dbReference type="ARBA" id="ARBA00023242"/>
    </source>
</evidence>
<keyword evidence="12" id="KW-1185">Reference proteome</keyword>
<comment type="similarity">
    <text evidence="2 9">Belongs to the Mediator complex subunit 19 family.</text>
</comment>
<feature type="compositionally biased region" description="Polar residues" evidence="10">
    <location>
        <begin position="186"/>
        <end position="199"/>
    </location>
</feature>
<evidence type="ECO:0000256" key="4">
    <source>
        <dbReference type="ARBA" id="ARBA00023015"/>
    </source>
</evidence>
<evidence type="ECO:0000256" key="3">
    <source>
        <dbReference type="ARBA" id="ARBA00019615"/>
    </source>
</evidence>
<protein>
    <recommendedName>
        <fullName evidence="3 9">Mediator of RNA polymerase II transcription subunit 19</fullName>
    </recommendedName>
    <alternativeName>
        <fullName evidence="8 9">Mediator complex subunit 19</fullName>
    </alternativeName>
</protein>
<dbReference type="Pfam" id="PF08633">
    <property type="entry name" value="Rox3"/>
    <property type="match status" value="1"/>
</dbReference>
<dbReference type="EMBL" id="MU007052">
    <property type="protein sequence ID" value="KAF2428826.1"/>
    <property type="molecule type" value="Genomic_DNA"/>
</dbReference>